<dbReference type="EMBL" id="CCXS01000001">
    <property type="protein sequence ID" value="CEG22713.1"/>
    <property type="molecule type" value="Genomic_DNA"/>
</dbReference>
<dbReference type="CDD" id="cd04301">
    <property type="entry name" value="NAT_SF"/>
    <property type="match status" value="1"/>
</dbReference>
<accession>A0A098EK75</accession>
<dbReference type="RefSeq" id="WP_052651525.1">
    <property type="nucleotide sequence ID" value="NZ_CCXS01000001.1"/>
</dbReference>
<dbReference type="Pfam" id="PF00583">
    <property type="entry name" value="Acetyltransf_1"/>
    <property type="match status" value="1"/>
</dbReference>
<dbReference type="InterPro" id="IPR000182">
    <property type="entry name" value="GNAT_dom"/>
</dbReference>
<dbReference type="InterPro" id="IPR016181">
    <property type="entry name" value="Acyl_CoA_acyltransferase"/>
</dbReference>
<dbReference type="OrthoDB" id="2350893at2"/>
<dbReference type="AlphaFoldDB" id="A0A098EK75"/>
<evidence type="ECO:0000313" key="2">
    <source>
        <dbReference type="EMBL" id="CEG22713.1"/>
    </source>
</evidence>
<keyword evidence="3" id="KW-1185">Reference proteome</keyword>
<proteinExistence type="predicted"/>
<dbReference type="GO" id="GO:0016747">
    <property type="term" value="F:acyltransferase activity, transferring groups other than amino-acyl groups"/>
    <property type="evidence" value="ECO:0007669"/>
    <property type="project" value="InterPro"/>
</dbReference>
<dbReference type="STRING" id="1499687.BN1080_01647"/>
<dbReference type="PROSITE" id="PS51186">
    <property type="entry name" value="GNAT"/>
    <property type="match status" value="1"/>
</dbReference>
<name>A0A098EK75_9BACL</name>
<dbReference type="SUPFAM" id="SSF55729">
    <property type="entry name" value="Acyl-CoA N-acyltransferases (Nat)"/>
    <property type="match status" value="1"/>
</dbReference>
<gene>
    <name evidence="2" type="ORF">BN1080_01647</name>
</gene>
<feature type="domain" description="N-acetyltransferase" evidence="1">
    <location>
        <begin position="139"/>
        <end position="272"/>
    </location>
</feature>
<evidence type="ECO:0000313" key="3">
    <source>
        <dbReference type="Proteomes" id="UP000043699"/>
    </source>
</evidence>
<reference evidence="2 3" key="1">
    <citation type="submission" date="2014-09" db="EMBL/GenBank/DDBJ databases">
        <authorList>
            <person name="Urmite Genomes Urmite Genomes"/>
        </authorList>
    </citation>
    <scope>NUCLEOTIDE SEQUENCE [LARGE SCALE GENOMIC DNA]</scope>
    <source>
        <strain evidence="2 3">ES2</strain>
    </source>
</reference>
<dbReference type="Gene3D" id="3.40.630.30">
    <property type="match status" value="1"/>
</dbReference>
<sequence>MAAINNLALAKAIEELKIDGTKRQMDIHKQNASSYNGNYMAAEGKGIIFYTPSYCYGLGFGFDDTVCEQDLKAIEAELAARKIAQHLHLEITPFCNEAFIRVLQNKGYTFDHFLSVWILDTETWQEPARNPAAEIVTVDEFHSYDWAWTVALGISGDETATEEAMEAVRAFWEVSGNTAFLLKEGKEYAAGATIAIKGNLAEMFLTATLQAYRGKGYQNRLIEERIRFAKEQGCRYITVTTKPGTSSARNMERNGFALLYQRAILKSPPLTK</sequence>
<organism evidence="2 3">
    <name type="scientific">Planococcus massiliensis</name>
    <dbReference type="NCBI Taxonomy" id="1499687"/>
    <lineage>
        <taxon>Bacteria</taxon>
        <taxon>Bacillati</taxon>
        <taxon>Bacillota</taxon>
        <taxon>Bacilli</taxon>
        <taxon>Bacillales</taxon>
        <taxon>Caryophanaceae</taxon>
        <taxon>Planococcus</taxon>
    </lineage>
</organism>
<evidence type="ECO:0000259" key="1">
    <source>
        <dbReference type="PROSITE" id="PS51186"/>
    </source>
</evidence>
<protein>
    <submittedName>
        <fullName evidence="2">Acetyltransferase (GNAT) family protein</fullName>
    </submittedName>
</protein>
<dbReference type="Proteomes" id="UP000043699">
    <property type="component" value="Unassembled WGS sequence"/>
</dbReference>
<keyword evidence="2" id="KW-0808">Transferase</keyword>